<accession>A0A194X8H1</accession>
<dbReference type="InterPro" id="IPR029058">
    <property type="entry name" value="AB_hydrolase_fold"/>
</dbReference>
<dbReference type="KEGG" id="psco:LY89DRAFT_708087"/>
<keyword evidence="4" id="KW-1185">Reference proteome</keyword>
<dbReference type="Pfam" id="PF07859">
    <property type="entry name" value="Abhydrolase_3"/>
    <property type="match status" value="1"/>
</dbReference>
<dbReference type="Gene3D" id="3.40.50.1820">
    <property type="entry name" value="alpha/beta hydrolase"/>
    <property type="match status" value="1"/>
</dbReference>
<dbReference type="InParanoid" id="A0A194X8H1"/>
<evidence type="ECO:0000256" key="1">
    <source>
        <dbReference type="ARBA" id="ARBA00022801"/>
    </source>
</evidence>
<sequence length="349" mass="38518">MPISDLTLDISKFKKENIPLNTQAINTYLLNVGSKKPGEPKWWEIGAQAYRDLQDGGKTGWPAPTYRSPHGNDIAIPSMEPGRPIKCRLVLPENKKPEGVFLYFHGGGHVLGHCDWFDDLLDIIAKDTKLAVISPEYRLAPENPFPAGSEDVYDVAEHIVDHAEQEYGGPLKFVGGESAGATLTALTVLHLLEHKPDFALSAAIMIYGLYDWSLLPSARTWTNPLVMSSENVKRFGDAHLSGRTPEQRRNPSISPIYHPFLQIPGSQMVKNGETKKEVKLPPALFLSGTQDATLDDTVLMSFQWQLADGEATVKFVEGAPHAFMLFGAERCEMTGTGHAILTAFLKEKL</sequence>
<dbReference type="PANTHER" id="PTHR48081">
    <property type="entry name" value="AB HYDROLASE SUPERFAMILY PROTEIN C4A8.06C"/>
    <property type="match status" value="1"/>
</dbReference>
<dbReference type="RefSeq" id="XP_018070447.1">
    <property type="nucleotide sequence ID" value="XM_018217661.1"/>
</dbReference>
<evidence type="ECO:0000313" key="4">
    <source>
        <dbReference type="Proteomes" id="UP000070700"/>
    </source>
</evidence>
<reference evidence="3 4" key="1">
    <citation type="submission" date="2015-10" db="EMBL/GenBank/DDBJ databases">
        <title>Full genome of DAOMC 229536 Phialocephala scopiformis, a fungal endophyte of spruce producing the potent anti-insectan compound rugulosin.</title>
        <authorList>
            <consortium name="DOE Joint Genome Institute"/>
            <person name="Walker A.K."/>
            <person name="Frasz S.L."/>
            <person name="Seifert K.A."/>
            <person name="Miller J.D."/>
            <person name="Mondo S.J."/>
            <person name="Labutti K."/>
            <person name="Lipzen A."/>
            <person name="Dockter R."/>
            <person name="Kennedy M."/>
            <person name="Grigoriev I.V."/>
            <person name="Spatafora J.W."/>
        </authorList>
    </citation>
    <scope>NUCLEOTIDE SEQUENCE [LARGE SCALE GENOMIC DNA]</scope>
    <source>
        <strain evidence="3 4">CBS 120377</strain>
    </source>
</reference>
<protein>
    <recommendedName>
        <fullName evidence="2">Alpha/beta hydrolase fold-3 domain-containing protein</fullName>
    </recommendedName>
</protein>
<name>A0A194X8H1_MOLSC</name>
<dbReference type="AlphaFoldDB" id="A0A194X8H1"/>
<dbReference type="GeneID" id="28827387"/>
<dbReference type="SUPFAM" id="SSF53474">
    <property type="entry name" value="alpha/beta-Hydrolases"/>
    <property type="match status" value="1"/>
</dbReference>
<dbReference type="InterPro" id="IPR013094">
    <property type="entry name" value="AB_hydrolase_3"/>
</dbReference>
<organism evidence="3 4">
    <name type="scientific">Mollisia scopiformis</name>
    <name type="common">Conifer needle endophyte fungus</name>
    <name type="synonym">Phialocephala scopiformis</name>
    <dbReference type="NCBI Taxonomy" id="149040"/>
    <lineage>
        <taxon>Eukaryota</taxon>
        <taxon>Fungi</taxon>
        <taxon>Dikarya</taxon>
        <taxon>Ascomycota</taxon>
        <taxon>Pezizomycotina</taxon>
        <taxon>Leotiomycetes</taxon>
        <taxon>Helotiales</taxon>
        <taxon>Mollisiaceae</taxon>
        <taxon>Mollisia</taxon>
    </lineage>
</organism>
<evidence type="ECO:0000259" key="2">
    <source>
        <dbReference type="Pfam" id="PF07859"/>
    </source>
</evidence>
<feature type="domain" description="Alpha/beta hydrolase fold-3" evidence="2">
    <location>
        <begin position="102"/>
        <end position="324"/>
    </location>
</feature>
<dbReference type="EMBL" id="KQ947417">
    <property type="protein sequence ID" value="KUJ16092.1"/>
    <property type="molecule type" value="Genomic_DNA"/>
</dbReference>
<proteinExistence type="predicted"/>
<dbReference type="Proteomes" id="UP000070700">
    <property type="component" value="Unassembled WGS sequence"/>
</dbReference>
<dbReference type="STRING" id="149040.A0A194X8H1"/>
<dbReference type="OrthoDB" id="408631at2759"/>
<dbReference type="PANTHER" id="PTHR48081:SF8">
    <property type="entry name" value="ALPHA_BETA HYDROLASE FOLD-3 DOMAIN-CONTAINING PROTEIN-RELATED"/>
    <property type="match status" value="1"/>
</dbReference>
<gene>
    <name evidence="3" type="ORF">LY89DRAFT_708087</name>
</gene>
<evidence type="ECO:0000313" key="3">
    <source>
        <dbReference type="EMBL" id="KUJ16092.1"/>
    </source>
</evidence>
<dbReference type="GO" id="GO:0016787">
    <property type="term" value="F:hydrolase activity"/>
    <property type="evidence" value="ECO:0007669"/>
    <property type="project" value="UniProtKB-KW"/>
</dbReference>
<keyword evidence="1" id="KW-0378">Hydrolase</keyword>
<dbReference type="InterPro" id="IPR050300">
    <property type="entry name" value="GDXG_lipolytic_enzyme"/>
</dbReference>